<dbReference type="Pfam" id="PF02167">
    <property type="entry name" value="Cytochrom_C1"/>
    <property type="match status" value="1"/>
</dbReference>
<dbReference type="Gene3D" id="1.10.760.10">
    <property type="entry name" value="Cytochrome c-like domain"/>
    <property type="match status" value="1"/>
</dbReference>
<dbReference type="GO" id="GO:0016020">
    <property type="term" value="C:membrane"/>
    <property type="evidence" value="ECO:0007669"/>
    <property type="project" value="UniProtKB-SubCell"/>
</dbReference>
<dbReference type="SUPFAM" id="SSF46626">
    <property type="entry name" value="Cytochrome c"/>
    <property type="match status" value="1"/>
</dbReference>
<proteinExistence type="predicted"/>
<evidence type="ECO:0000256" key="1">
    <source>
        <dbReference type="ARBA" id="ARBA00004370"/>
    </source>
</evidence>
<evidence type="ECO:0000256" key="7">
    <source>
        <dbReference type="ARBA" id="ARBA00023136"/>
    </source>
</evidence>
<dbReference type="EMBL" id="LN681225">
    <property type="protein sequence ID" value="CEK11736.1"/>
    <property type="molecule type" value="Genomic_DNA"/>
</dbReference>
<keyword evidence="5 9" id="KW-1133">Transmembrane helix</keyword>
<dbReference type="OrthoDB" id="9798864at2"/>
<evidence type="ECO:0000256" key="6">
    <source>
        <dbReference type="ARBA" id="ARBA00023004"/>
    </source>
</evidence>
<comment type="cofactor">
    <cofactor evidence="8">
        <name>heme c</name>
        <dbReference type="ChEBI" id="CHEBI:61717"/>
    </cofactor>
    <text evidence="8">Binds 1 heme c group covalently per subunit.</text>
</comment>
<dbReference type="KEGG" id="lha:LHA_2736"/>
<keyword evidence="4 8" id="KW-0479">Metal-binding</keyword>
<evidence type="ECO:0000256" key="9">
    <source>
        <dbReference type="SAM" id="Phobius"/>
    </source>
</evidence>
<dbReference type="STRING" id="449.LHA_2736"/>
<comment type="subcellular location">
    <subcellularLocation>
        <location evidence="1">Membrane</location>
    </subcellularLocation>
</comment>
<feature type="binding site" description="covalent" evidence="8">
    <location>
        <position position="54"/>
    </location>
    <ligand>
        <name>heme c</name>
        <dbReference type="ChEBI" id="CHEBI:61717"/>
    </ligand>
</feature>
<feature type="binding site" description="covalent" evidence="8">
    <location>
        <position position="51"/>
    </location>
    <ligand>
        <name>heme c</name>
        <dbReference type="ChEBI" id="CHEBI:61717"/>
    </ligand>
</feature>
<dbReference type="GO" id="GO:0020037">
    <property type="term" value="F:heme binding"/>
    <property type="evidence" value="ECO:0007669"/>
    <property type="project" value="InterPro"/>
</dbReference>
<dbReference type="HOGENOM" id="CLU_078597_0_0_6"/>
<evidence type="ECO:0000256" key="2">
    <source>
        <dbReference type="ARBA" id="ARBA00022617"/>
    </source>
</evidence>
<evidence type="ECO:0000256" key="4">
    <source>
        <dbReference type="ARBA" id="ARBA00022723"/>
    </source>
</evidence>
<dbReference type="InterPro" id="IPR002326">
    <property type="entry name" value="Cyt_c1"/>
</dbReference>
<gene>
    <name evidence="10" type="primary">petC</name>
    <name evidence="10" type="ORF">LHA_2736</name>
</gene>
<keyword evidence="11" id="KW-1185">Reference proteome</keyword>
<dbReference type="GO" id="GO:0009055">
    <property type="term" value="F:electron transfer activity"/>
    <property type="evidence" value="ECO:0007669"/>
    <property type="project" value="InterPro"/>
</dbReference>
<dbReference type="RefSeq" id="WP_045106870.1">
    <property type="nucleotide sequence ID" value="NZ_LN681225.1"/>
</dbReference>
<dbReference type="GO" id="GO:0046872">
    <property type="term" value="F:metal ion binding"/>
    <property type="evidence" value="ECO:0007669"/>
    <property type="project" value="UniProtKB-KW"/>
</dbReference>
<dbReference type="PANTHER" id="PTHR10266:SF3">
    <property type="entry name" value="CYTOCHROME C1, HEME PROTEIN, MITOCHONDRIAL"/>
    <property type="match status" value="1"/>
</dbReference>
<sequence>MTRKQLLSFLIGFIIVSLTHASTMIEMLPVNIDVRDSAKLQRGARIYMNYCSGCHSLRFMRYNRMAEDLGLTTFTGEIDRDLLFNNLVFTTAKIHDPIQISMAATDALQWFGIVPPDLSLTARERGPEWIYTYLKSFYEDKKRPFGTNNLLIPDVAMPNILEPLLGRVIAVREKTNPKSPIAHLLLIEPGEMNPREFDSMLEDLVTFLTYVAEPVKLIRYRLGVIVIVFLCIFFLVAYQLKRVYWKKIH</sequence>
<evidence type="ECO:0000256" key="3">
    <source>
        <dbReference type="ARBA" id="ARBA00022692"/>
    </source>
</evidence>
<reference evidence="11" key="1">
    <citation type="submission" date="2014-09" db="EMBL/GenBank/DDBJ databases">
        <authorList>
            <person name="Gomez-Valero L."/>
        </authorList>
    </citation>
    <scope>NUCLEOTIDE SEQUENCE [LARGE SCALE GENOMIC DNA]</scope>
    <source>
        <strain evidence="11">ATCC35250</strain>
    </source>
</reference>
<keyword evidence="6 8" id="KW-0408">Iron</keyword>
<evidence type="ECO:0000313" key="10">
    <source>
        <dbReference type="EMBL" id="CEK11736.1"/>
    </source>
</evidence>
<evidence type="ECO:0000256" key="5">
    <source>
        <dbReference type="ARBA" id="ARBA00022989"/>
    </source>
</evidence>
<dbReference type="Proteomes" id="UP000032803">
    <property type="component" value="Chromosome I"/>
</dbReference>
<dbReference type="InterPro" id="IPR036909">
    <property type="entry name" value="Cyt_c-like_dom_sf"/>
</dbReference>
<evidence type="ECO:0000313" key="11">
    <source>
        <dbReference type="Proteomes" id="UP000032803"/>
    </source>
</evidence>
<dbReference type="AlphaFoldDB" id="A0A0A8UW36"/>
<keyword evidence="7 9" id="KW-0472">Membrane</keyword>
<feature type="binding site" description="covalent" evidence="8">
    <location>
        <position position="55"/>
    </location>
    <ligand>
        <name>heme c</name>
        <dbReference type="ChEBI" id="CHEBI:61717"/>
    </ligand>
</feature>
<keyword evidence="2 8" id="KW-0349">Heme</keyword>
<accession>A0A0A8UW36</accession>
<keyword evidence="3 9" id="KW-0812">Transmembrane</keyword>
<dbReference type="PATRIC" id="fig|449.7.peg.2457"/>
<organism evidence="10 11">
    <name type="scientific">Legionella hackeliae</name>
    <dbReference type="NCBI Taxonomy" id="449"/>
    <lineage>
        <taxon>Bacteria</taxon>
        <taxon>Pseudomonadati</taxon>
        <taxon>Pseudomonadota</taxon>
        <taxon>Gammaproteobacteria</taxon>
        <taxon>Legionellales</taxon>
        <taxon>Legionellaceae</taxon>
        <taxon>Legionella</taxon>
    </lineage>
</organism>
<protein>
    <submittedName>
        <fullName evidence="10">Cytochrome c1</fullName>
    </submittedName>
</protein>
<evidence type="ECO:0000256" key="8">
    <source>
        <dbReference type="PIRSR" id="PIRSR602326-1"/>
    </source>
</evidence>
<name>A0A0A8UW36_LEGHA</name>
<feature type="transmembrane region" description="Helical" evidence="9">
    <location>
        <begin position="220"/>
        <end position="240"/>
    </location>
</feature>
<dbReference type="PANTHER" id="PTHR10266">
    <property type="entry name" value="CYTOCHROME C1"/>
    <property type="match status" value="1"/>
</dbReference>